<evidence type="ECO:0000313" key="3">
    <source>
        <dbReference type="EMBL" id="CAF4171590.1"/>
    </source>
</evidence>
<evidence type="ECO:0000313" key="4">
    <source>
        <dbReference type="Proteomes" id="UP000663864"/>
    </source>
</evidence>
<dbReference type="InterPro" id="IPR027417">
    <property type="entry name" value="P-loop_NTPase"/>
</dbReference>
<gene>
    <name evidence="3" type="ORF">JBS370_LOCUS35037</name>
    <name evidence="2" type="ORF">ZHD862_LOCUS12179</name>
</gene>
<dbReference type="EMBL" id="CAJOBD010011730">
    <property type="protein sequence ID" value="CAF4171590.1"/>
    <property type="molecule type" value="Genomic_DNA"/>
</dbReference>
<dbReference type="Gene3D" id="3.40.50.300">
    <property type="entry name" value="P-loop containing nucleotide triphosphate hydrolases"/>
    <property type="match status" value="1"/>
</dbReference>
<dbReference type="Proteomes" id="UP000663836">
    <property type="component" value="Unassembled WGS sequence"/>
</dbReference>
<dbReference type="Proteomes" id="UP000663864">
    <property type="component" value="Unassembled WGS sequence"/>
</dbReference>
<sequence>MNVEAELNSSNNQLVTIQNSLAIELEKLQHEKFPQGFPKPIHVLQAVDDNVNGQLEQRLQQTDQDHIKESILLIPYYLGNFHWVGIFIEFKENRQIQRAELIDPVVDSEFLSDKIQKEFDKFYPGMVLFSKELQNHEDPKQSAQLIIQNLVKSVEDSLLIQALYQNANDLHNRNYLLQDNSSNYQKSISTIETLSELQGNKTKFNELYEPLSNVRVTFKNESKRYSLKKQSRIEQQIDDDEQFRTDVQSEINENRFDSLNTHNTTANDSVSLTTDNCYQLQLCESLKNQLQNGLCEHEINDEKELEEEIVKKKQEIESFEEKGRHNIAKKRRESLSKLEELQQLIDKIRVLGRPQTTENLEELRAILASGLSKRDVSDENELKEEIIKKKQEIENLQKQGKYKTVIKRQESLSTLEQLLELIDKIKALESIQSIDNLEELKTSLLKGLLEHDINDEKELEEEIIKRKQEIEILSNKGKHKVAEKRRNSLLALEELQVLNNKIKTLESSNLNMSNEIFHDAGIIISDRQEDDTITKERVTNLYNDFSLMPPCSEKSLINLLFLIALKLNDDKTGVSENNILRDDEIAKELQCFKEQLKIEELESTQIENFIGTVSVNIKDQNWKSAFSTLEKILKLIRPLNIPELFRLFEKVDETAHLIKGEDIILLLGGTGAGKSTTIHFLGGSLLKEIKVTGLNHIHPVRIKNPDLKKITTTPFARSQTQCITPVRIYFRDVGGSYNESIILCDTPGFEDTHGPEVDIANGIGIVKAIKGCKSVKPIVLISYKSIGDRLSGIKDLAHILVKLIPKIEDYIRTLSYIFTKFPLNETNTICALLINAGETLNEAEKSDIAFSNLFRDMINKTRQGARTLDPIKDDAFEILHELAESKAITYPDEAFQFFITEKSKSVLQEQVRRHQLSIISATNGSDYLLVKYKLDQLKYLSDIPNQEYIKQIYNDCVRYIIRHLSEEYEQSILRLNRCLLNETVLSNEDLKQYQTCIDHANLANDLKEIHLGNEVVHSTAFIENLNRQIDAIVTELKEKEINDPLLRINLDKIKLVSNSFSDIDQVKYKNICQILAKKFDLIINSFKSSVLSYKFDECARDITKLHEALTVLQDHLDYEDMKKKYNQMREYFLNYLNDSVEKLYPIFDHEKLHNNDLDSLNNCVCMLEIAKNTFTLQPHISKETIDNIYENLLSKILNYFEKIVKKINEKFKNENAFHELEQFLIELDSLRTISIVELKTNQSYYSILENIIGYLHNSKRNV</sequence>
<proteinExistence type="predicted"/>
<dbReference type="AlphaFoldDB" id="A0A814GAF7"/>
<name>A0A814GAF7_9BILA</name>
<reference evidence="2" key="1">
    <citation type="submission" date="2021-02" db="EMBL/GenBank/DDBJ databases">
        <authorList>
            <person name="Nowell W R."/>
        </authorList>
    </citation>
    <scope>NUCLEOTIDE SEQUENCE</scope>
</reference>
<organism evidence="2 4">
    <name type="scientific">Rotaria sordida</name>
    <dbReference type="NCBI Taxonomy" id="392033"/>
    <lineage>
        <taxon>Eukaryota</taxon>
        <taxon>Metazoa</taxon>
        <taxon>Spiralia</taxon>
        <taxon>Gnathifera</taxon>
        <taxon>Rotifera</taxon>
        <taxon>Eurotatoria</taxon>
        <taxon>Bdelloidea</taxon>
        <taxon>Philodinida</taxon>
        <taxon>Philodinidae</taxon>
        <taxon>Rotaria</taxon>
    </lineage>
</organism>
<dbReference type="SUPFAM" id="SSF52540">
    <property type="entry name" value="P-loop containing nucleoside triphosphate hydrolases"/>
    <property type="match status" value="1"/>
</dbReference>
<protein>
    <submittedName>
        <fullName evidence="2">Uncharacterized protein</fullName>
    </submittedName>
</protein>
<accession>A0A814GAF7</accession>
<comment type="caution">
    <text evidence="2">The sequence shown here is derived from an EMBL/GenBank/DDBJ whole genome shotgun (WGS) entry which is preliminary data.</text>
</comment>
<dbReference type="EMBL" id="CAJNOT010000473">
    <property type="protein sequence ID" value="CAF0994200.1"/>
    <property type="molecule type" value="Genomic_DNA"/>
</dbReference>
<feature type="coiled-coil region" evidence="1">
    <location>
        <begin position="456"/>
        <end position="515"/>
    </location>
</feature>
<keyword evidence="1" id="KW-0175">Coiled coil</keyword>
<evidence type="ECO:0000256" key="1">
    <source>
        <dbReference type="SAM" id="Coils"/>
    </source>
</evidence>
<feature type="coiled-coil region" evidence="1">
    <location>
        <begin position="295"/>
        <end position="322"/>
    </location>
</feature>
<evidence type="ECO:0000313" key="2">
    <source>
        <dbReference type="EMBL" id="CAF0994200.1"/>
    </source>
</evidence>